<dbReference type="EMBL" id="JACVEL010000002">
    <property type="protein sequence ID" value="MBC9811863.1"/>
    <property type="molecule type" value="Genomic_DNA"/>
</dbReference>
<name>A0A8J6PB40_9FLAO</name>
<dbReference type="AlphaFoldDB" id="A0A8J6PB40"/>
<protein>
    <submittedName>
        <fullName evidence="3">Universal stress protein</fullName>
    </submittedName>
</protein>
<dbReference type="PANTHER" id="PTHR46268">
    <property type="entry name" value="STRESS RESPONSE PROTEIN NHAX"/>
    <property type="match status" value="1"/>
</dbReference>
<dbReference type="CDD" id="cd00293">
    <property type="entry name" value="USP-like"/>
    <property type="match status" value="1"/>
</dbReference>
<dbReference type="InterPro" id="IPR006016">
    <property type="entry name" value="UspA"/>
</dbReference>
<feature type="domain" description="UspA" evidence="2">
    <location>
        <begin position="7"/>
        <end position="124"/>
    </location>
</feature>
<gene>
    <name evidence="3" type="ORF">H9Y05_05175</name>
</gene>
<proteinExistence type="inferred from homology"/>
<dbReference type="Pfam" id="PF00582">
    <property type="entry name" value="Usp"/>
    <property type="match status" value="1"/>
</dbReference>
<evidence type="ECO:0000313" key="4">
    <source>
        <dbReference type="Proteomes" id="UP000652681"/>
    </source>
</evidence>
<keyword evidence="4" id="KW-1185">Reference proteome</keyword>
<evidence type="ECO:0000313" key="3">
    <source>
        <dbReference type="EMBL" id="MBC9811863.1"/>
    </source>
</evidence>
<accession>A0A8J6PB40</accession>
<evidence type="ECO:0000259" key="2">
    <source>
        <dbReference type="Pfam" id="PF00582"/>
    </source>
</evidence>
<sequence>MKKPIYLVPVDFSPVSIEAITTAIALAKRNNGSVLAIHIVAKKSERDTARTQFKQIIQELQTEDQELIETKVLIGGIYEDIAKAAEIIGASLIVMGTHGAKGIQKLFGSHALRLVSSTGTPFVILQEGGSLTDIKTIVMPFNFERESIQIANFAGFIAKQFDATIHLVGYHDNDEWLRGKSHANQLVVRKQFEEHNVKYEIANLPKSSVYIDALLQYTDTVNADLIASSFFVDTFLPTMNSFIQALIENDRQIPLLTANAEELTISSGYSFMTI</sequence>
<dbReference type="Proteomes" id="UP000652681">
    <property type="component" value="Unassembled WGS sequence"/>
</dbReference>
<dbReference type="PRINTS" id="PR01438">
    <property type="entry name" value="UNVRSLSTRESS"/>
</dbReference>
<dbReference type="InterPro" id="IPR006015">
    <property type="entry name" value="Universal_stress_UspA"/>
</dbReference>
<evidence type="ECO:0000256" key="1">
    <source>
        <dbReference type="ARBA" id="ARBA00008791"/>
    </source>
</evidence>
<comment type="caution">
    <text evidence="3">The sequence shown here is derived from an EMBL/GenBank/DDBJ whole genome shotgun (WGS) entry which is preliminary data.</text>
</comment>
<organism evidence="3 4">
    <name type="scientific">Taishania pollutisoli</name>
    <dbReference type="NCBI Taxonomy" id="2766479"/>
    <lineage>
        <taxon>Bacteria</taxon>
        <taxon>Pseudomonadati</taxon>
        <taxon>Bacteroidota</taxon>
        <taxon>Flavobacteriia</taxon>
        <taxon>Flavobacteriales</taxon>
        <taxon>Crocinitomicaceae</taxon>
        <taxon>Taishania</taxon>
    </lineage>
</organism>
<dbReference type="RefSeq" id="WP_216713681.1">
    <property type="nucleotide sequence ID" value="NZ_JACVEL010000002.1"/>
</dbReference>
<dbReference type="PANTHER" id="PTHR46268:SF6">
    <property type="entry name" value="UNIVERSAL STRESS PROTEIN UP12"/>
    <property type="match status" value="1"/>
</dbReference>
<dbReference type="Gene3D" id="3.40.50.12370">
    <property type="match status" value="1"/>
</dbReference>
<comment type="similarity">
    <text evidence="1">Belongs to the universal stress protein A family.</text>
</comment>
<dbReference type="SUPFAM" id="SSF52402">
    <property type="entry name" value="Adenine nucleotide alpha hydrolases-like"/>
    <property type="match status" value="2"/>
</dbReference>
<reference evidence="3" key="1">
    <citation type="submission" date="2020-09" db="EMBL/GenBank/DDBJ databases">
        <title>Taishania pollutisoli gen. nov., sp. nov., Isolated from Tetrabromobisphenol A-Contaminated Soil.</title>
        <authorList>
            <person name="Chen Q."/>
        </authorList>
    </citation>
    <scope>NUCLEOTIDE SEQUENCE</scope>
    <source>
        <strain evidence="3">CZZ-1</strain>
    </source>
</reference>